<reference evidence="2 3" key="1">
    <citation type="journal article" date="2019" name="PLoS ONE">
        <title>Genomic analyses reveal an absence of contemporary introgressive admixture between fin whales and blue whales, despite known hybrids.</title>
        <authorList>
            <person name="Westbury M.V."/>
            <person name="Petersen B."/>
            <person name="Lorenzen E.D."/>
        </authorList>
    </citation>
    <scope>NUCLEOTIDE SEQUENCE [LARGE SCALE GENOMIC DNA]</scope>
    <source>
        <strain evidence="2">FinWhale-01</strain>
    </source>
</reference>
<evidence type="ECO:0000313" key="3">
    <source>
        <dbReference type="Proteomes" id="UP000437017"/>
    </source>
</evidence>
<gene>
    <name evidence="2" type="ORF">E2I00_007629</name>
</gene>
<keyword evidence="1" id="KW-0175">Coiled coil</keyword>
<dbReference type="AlphaFoldDB" id="A0A6A1QKC6"/>
<name>A0A6A1QKC6_BALPH</name>
<protein>
    <submittedName>
        <fullName evidence="2">Uncharacterized protein</fullName>
    </submittedName>
</protein>
<dbReference type="OrthoDB" id="9838249at2759"/>
<evidence type="ECO:0000256" key="1">
    <source>
        <dbReference type="SAM" id="Coils"/>
    </source>
</evidence>
<keyword evidence="3" id="KW-1185">Reference proteome</keyword>
<dbReference type="EMBL" id="SGJD01000036">
    <property type="protein sequence ID" value="KAB0407457.1"/>
    <property type="molecule type" value="Genomic_DNA"/>
</dbReference>
<organism evidence="2 3">
    <name type="scientific">Balaenoptera physalus</name>
    <name type="common">Fin whale</name>
    <name type="synonym">Balaena physalus</name>
    <dbReference type="NCBI Taxonomy" id="9770"/>
    <lineage>
        <taxon>Eukaryota</taxon>
        <taxon>Metazoa</taxon>
        <taxon>Chordata</taxon>
        <taxon>Craniata</taxon>
        <taxon>Vertebrata</taxon>
        <taxon>Euteleostomi</taxon>
        <taxon>Mammalia</taxon>
        <taxon>Eutheria</taxon>
        <taxon>Laurasiatheria</taxon>
        <taxon>Artiodactyla</taxon>
        <taxon>Whippomorpha</taxon>
        <taxon>Cetacea</taxon>
        <taxon>Mysticeti</taxon>
        <taxon>Balaenopteridae</taxon>
        <taxon>Balaenoptera</taxon>
    </lineage>
</organism>
<evidence type="ECO:0000313" key="2">
    <source>
        <dbReference type="EMBL" id="KAB0407457.1"/>
    </source>
</evidence>
<sequence length="77" mass="9020">MGSINEQKIERVVEVTGDERLIEITDAEMDIPFEKVEENNEEIEEGLEVEEDVLDEVNDNIDESVSMEEKDCRQRYQ</sequence>
<proteinExistence type="predicted"/>
<accession>A0A6A1QKC6</accession>
<dbReference type="Proteomes" id="UP000437017">
    <property type="component" value="Unassembled WGS sequence"/>
</dbReference>
<feature type="coiled-coil region" evidence="1">
    <location>
        <begin position="33"/>
        <end position="60"/>
    </location>
</feature>
<comment type="caution">
    <text evidence="2">The sequence shown here is derived from an EMBL/GenBank/DDBJ whole genome shotgun (WGS) entry which is preliminary data.</text>
</comment>